<dbReference type="InterPro" id="IPR042299">
    <property type="entry name" value="Ufd1-like_Nn"/>
</dbReference>
<dbReference type="Pfam" id="PF24842">
    <property type="entry name" value="UFD1_N2"/>
    <property type="match status" value="1"/>
</dbReference>
<dbReference type="Proteomes" id="UP000799302">
    <property type="component" value="Unassembled WGS sequence"/>
</dbReference>
<organism evidence="8 9">
    <name type="scientific">Microthyrium microscopicum</name>
    <dbReference type="NCBI Taxonomy" id="703497"/>
    <lineage>
        <taxon>Eukaryota</taxon>
        <taxon>Fungi</taxon>
        <taxon>Dikarya</taxon>
        <taxon>Ascomycota</taxon>
        <taxon>Pezizomycotina</taxon>
        <taxon>Dothideomycetes</taxon>
        <taxon>Dothideomycetes incertae sedis</taxon>
        <taxon>Microthyriales</taxon>
        <taxon>Microthyriaceae</taxon>
        <taxon>Microthyrium</taxon>
    </lineage>
</organism>
<feature type="domain" description="Ubiquitin-protein ligase E3A N-terminal zinc-binding" evidence="5">
    <location>
        <begin position="660"/>
        <end position="686"/>
    </location>
</feature>
<feature type="region of interest" description="Disordered" evidence="3">
    <location>
        <begin position="141"/>
        <end position="165"/>
    </location>
</feature>
<dbReference type="Pfam" id="PF24503">
    <property type="entry name" value="DUF7590"/>
    <property type="match status" value="1"/>
</dbReference>
<dbReference type="AlphaFoldDB" id="A0A6A6U099"/>
<keyword evidence="2" id="KW-0833">Ubl conjugation pathway</keyword>
<dbReference type="Gene3D" id="3.10.330.10">
    <property type="match status" value="1"/>
</dbReference>
<dbReference type="OrthoDB" id="193703at2759"/>
<evidence type="ECO:0000259" key="5">
    <source>
        <dbReference type="Pfam" id="PF16558"/>
    </source>
</evidence>
<dbReference type="PANTHER" id="PTHR12555:SF15">
    <property type="entry name" value="FUSION DEGRADATION PROTEIN (UFD1), PUTATIVE (AFU_ORTHOLOGUE AFUA_4G04640)-RELATED"/>
    <property type="match status" value="1"/>
</dbReference>
<dbReference type="InterPro" id="IPR055417">
    <property type="entry name" value="UFD1_N1"/>
</dbReference>
<name>A0A6A6U099_9PEZI</name>
<sequence>MSGEDTPTLKWSASFSVPSTSSPSSKRIKLSGDKILLPPSALEQLLAAAPVSESLPDAAAPLTSAFDPFNPYTYAAERHARESLLERQQQLPHPLTFRLVNPANGRVVYAGIREFSAGEDEVVLSSWLRLALGFKDEDDTLEEENGIKDTEMSDGADVSRNPQKTGETITVHARQLPKGTFVKLRPLEAGYDAEDWKALLEQHLRTNFTTLTNGEVLDVPGGRGIGSSSEHFRFLVDGFQPEGDGICIVDTDLEVDIEALNEEQAIETVKRLAEKAHRAPGTTNGSSSGGRIDLFQSEQGQVLPGDWVDYSLPSWDRSQGVEIELSGVEDNQDVQLYVSPLAPRQRAKPREDEYIFAELDGRYPKRIRINPTNAELEGAEAIQIAIHAFSESDKTTLPAIGFTISVNPFDPSKEQSSTSTNSDTPPNPGEARCDNCHQWIPERTMTLHQNFCYRNNILCPQGCDQVFQKRSPQWTAHWHCPHDRAYGSTPQSRLAHDTHFHTTTTCTHCTLSFSSIAALAGHRTSVCPAKLILCQFCHLTVPQDGDPLHPDPAALLANLTPHELADGARTTECHLCSKIVRLRDMPTHLAHHELSKTRRAAPIPCRNALCGRSVHGADISGNTRLTTSSNELGLCSRCFGPLYVALHDPDGRALKRRVERRYLAQLLTGCGKDWCRNSLCRAGRKNLGMPEQGTSARDALPMIKPELVGLEGGAALHFCVDERAQESRVLAEHVAAEGVYAVEWCVGALEASAGNVVKGREWLGNWAPKIVNE</sequence>
<evidence type="ECO:0000313" key="8">
    <source>
        <dbReference type="EMBL" id="KAF2665380.1"/>
    </source>
</evidence>
<dbReference type="Gene3D" id="2.40.40.50">
    <property type="entry name" value="Ubiquitin fusion degradation protein UFD1, N-terminal domain"/>
    <property type="match status" value="1"/>
</dbReference>
<dbReference type="GO" id="GO:0006511">
    <property type="term" value="P:ubiquitin-dependent protein catabolic process"/>
    <property type="evidence" value="ECO:0007669"/>
    <property type="project" value="InterPro"/>
</dbReference>
<gene>
    <name evidence="8" type="ORF">BT63DRAFT_416945</name>
</gene>
<dbReference type="InterPro" id="IPR004854">
    <property type="entry name" value="Ufd1-like"/>
</dbReference>
<feature type="domain" description="DUF7590" evidence="6">
    <location>
        <begin position="285"/>
        <end position="406"/>
    </location>
</feature>
<feature type="region of interest" description="Disordered" evidence="3">
    <location>
        <begin position="1"/>
        <end position="27"/>
    </location>
</feature>
<evidence type="ECO:0000256" key="1">
    <source>
        <dbReference type="ARBA" id="ARBA00006043"/>
    </source>
</evidence>
<reference evidence="8" key="1">
    <citation type="journal article" date="2020" name="Stud. Mycol.">
        <title>101 Dothideomycetes genomes: a test case for predicting lifestyles and emergence of pathogens.</title>
        <authorList>
            <person name="Haridas S."/>
            <person name="Albert R."/>
            <person name="Binder M."/>
            <person name="Bloem J."/>
            <person name="Labutti K."/>
            <person name="Salamov A."/>
            <person name="Andreopoulos B."/>
            <person name="Baker S."/>
            <person name="Barry K."/>
            <person name="Bills G."/>
            <person name="Bluhm B."/>
            <person name="Cannon C."/>
            <person name="Castanera R."/>
            <person name="Culley D."/>
            <person name="Daum C."/>
            <person name="Ezra D."/>
            <person name="Gonzalez J."/>
            <person name="Henrissat B."/>
            <person name="Kuo A."/>
            <person name="Liang C."/>
            <person name="Lipzen A."/>
            <person name="Lutzoni F."/>
            <person name="Magnuson J."/>
            <person name="Mondo S."/>
            <person name="Nolan M."/>
            <person name="Ohm R."/>
            <person name="Pangilinan J."/>
            <person name="Park H.-J."/>
            <person name="Ramirez L."/>
            <person name="Alfaro M."/>
            <person name="Sun H."/>
            <person name="Tritt A."/>
            <person name="Yoshinaga Y."/>
            <person name="Zwiers L.-H."/>
            <person name="Turgeon B."/>
            <person name="Goodwin S."/>
            <person name="Spatafora J."/>
            <person name="Crous P."/>
            <person name="Grigoriev I."/>
        </authorList>
    </citation>
    <scope>NUCLEOTIDE SEQUENCE</scope>
    <source>
        <strain evidence="8">CBS 115976</strain>
    </source>
</reference>
<evidence type="ECO:0000256" key="3">
    <source>
        <dbReference type="SAM" id="MobiDB-lite"/>
    </source>
</evidence>
<protein>
    <submittedName>
        <fullName evidence="8">Putative ubiquitin fusion degradation protein</fullName>
    </submittedName>
</protein>
<evidence type="ECO:0000313" key="9">
    <source>
        <dbReference type="Proteomes" id="UP000799302"/>
    </source>
</evidence>
<dbReference type="Pfam" id="PF16558">
    <property type="entry name" value="AZUL"/>
    <property type="match status" value="1"/>
</dbReference>
<dbReference type="InterPro" id="IPR032353">
    <property type="entry name" value="AZUL"/>
</dbReference>
<evidence type="ECO:0000259" key="4">
    <source>
        <dbReference type="Pfam" id="PF03152"/>
    </source>
</evidence>
<dbReference type="InterPro" id="IPR042556">
    <property type="entry name" value="AZUL_sf"/>
</dbReference>
<feature type="domain" description="Ubiquitin fusion degradation protein UFD1 N-terminal subdomain 1" evidence="4">
    <location>
        <begin position="88"/>
        <end position="138"/>
    </location>
</feature>
<dbReference type="Pfam" id="PF03152">
    <property type="entry name" value="UFD1_N1"/>
    <property type="match status" value="1"/>
</dbReference>
<dbReference type="Gene3D" id="6.10.130.10">
    <property type="entry name" value="Ubiquitin-protein ligase E3A, N-terminal zinc-binding domain (AZUL)"/>
    <property type="match status" value="1"/>
</dbReference>
<accession>A0A6A6U099</accession>
<comment type="similarity">
    <text evidence="1">Belongs to the UFD1 family.</text>
</comment>
<keyword evidence="9" id="KW-1185">Reference proteome</keyword>
<dbReference type="InterPro" id="IPR055418">
    <property type="entry name" value="UFD1_N2"/>
</dbReference>
<dbReference type="InterPro" id="IPR056012">
    <property type="entry name" value="DUF7590"/>
</dbReference>
<dbReference type="GO" id="GO:0034098">
    <property type="term" value="C:VCP-NPL4-UFD1 AAA ATPase complex"/>
    <property type="evidence" value="ECO:0007669"/>
    <property type="project" value="TreeGrafter"/>
</dbReference>
<evidence type="ECO:0000259" key="6">
    <source>
        <dbReference type="Pfam" id="PF24503"/>
    </source>
</evidence>
<feature type="compositionally biased region" description="Low complexity" evidence="3">
    <location>
        <begin position="12"/>
        <end position="25"/>
    </location>
</feature>
<dbReference type="GO" id="GO:0031593">
    <property type="term" value="F:polyubiquitin modification-dependent protein binding"/>
    <property type="evidence" value="ECO:0007669"/>
    <property type="project" value="TreeGrafter"/>
</dbReference>
<dbReference type="GO" id="GO:0036503">
    <property type="term" value="P:ERAD pathway"/>
    <property type="evidence" value="ECO:0007669"/>
    <property type="project" value="TreeGrafter"/>
</dbReference>
<proteinExistence type="inferred from homology"/>
<dbReference type="EMBL" id="MU004240">
    <property type="protein sequence ID" value="KAF2665380.1"/>
    <property type="molecule type" value="Genomic_DNA"/>
</dbReference>
<feature type="region of interest" description="Disordered" evidence="3">
    <location>
        <begin position="408"/>
        <end position="430"/>
    </location>
</feature>
<feature type="domain" description="Ubiquitin fusion degradation protein UFD1 N-terminal subdomain 2" evidence="7">
    <location>
        <begin position="178"/>
        <end position="259"/>
    </location>
</feature>
<dbReference type="Pfam" id="PF23580">
    <property type="entry name" value="Znf_XAF1_N"/>
    <property type="match status" value="1"/>
</dbReference>
<dbReference type="PANTHER" id="PTHR12555">
    <property type="entry name" value="UBIQUITIN FUSION DEGRADATON PROTEIN 1"/>
    <property type="match status" value="1"/>
</dbReference>
<evidence type="ECO:0000256" key="2">
    <source>
        <dbReference type="ARBA" id="ARBA00022786"/>
    </source>
</evidence>
<evidence type="ECO:0000259" key="7">
    <source>
        <dbReference type="Pfam" id="PF24842"/>
    </source>
</evidence>